<keyword evidence="3" id="KW-1185">Reference proteome</keyword>
<dbReference type="AlphaFoldDB" id="A0A1R0FAS6"/>
<dbReference type="OrthoDB" id="7870871at2"/>
<dbReference type="RefSeq" id="WP_083639737.1">
    <property type="nucleotide sequence ID" value="NZ_LXYT01000001.1"/>
</dbReference>
<feature type="coiled-coil region" evidence="1">
    <location>
        <begin position="60"/>
        <end position="87"/>
    </location>
</feature>
<gene>
    <name evidence="2" type="ORF">PEB0149_015130</name>
</gene>
<reference evidence="2 3" key="1">
    <citation type="submission" date="2016-12" db="EMBL/GenBank/DDBJ databases">
        <title>Comparative genomics of Bartonella apis.</title>
        <authorList>
            <person name="Engel P."/>
        </authorList>
    </citation>
    <scope>NUCLEOTIDE SEQUENCE [LARGE SCALE GENOMIC DNA]</scope>
    <source>
        <strain evidence="2 3">PEB0149</strain>
    </source>
</reference>
<evidence type="ECO:0000313" key="2">
    <source>
        <dbReference type="EMBL" id="OLY44060.1"/>
    </source>
</evidence>
<dbReference type="Proteomes" id="UP000187344">
    <property type="component" value="Unassembled WGS sequence"/>
</dbReference>
<proteinExistence type="predicted"/>
<accession>A0A1R0FAS6</accession>
<name>A0A1R0FAS6_9HYPH</name>
<evidence type="ECO:0000313" key="3">
    <source>
        <dbReference type="Proteomes" id="UP000187344"/>
    </source>
</evidence>
<comment type="caution">
    <text evidence="2">The sequence shown here is derived from an EMBL/GenBank/DDBJ whole genome shotgun (WGS) entry which is preliminary data.</text>
</comment>
<protein>
    <submittedName>
        <fullName evidence="2">Uncharacterized protein</fullName>
    </submittedName>
</protein>
<sequence length="131" mass="14816">MSIFLKTLVLASFCTIGLTTIGSASDHRFEFQKVDGGYLRFDGDTGSIDKCLDKDGKITCSISNDDRARYEQEIKTLKDKIAELQQNKAKTSLPSKQDMDQAYDTMKYFFDKFKNDFKNNETAPDNGADKL</sequence>
<keyword evidence="1" id="KW-0175">Coiled coil</keyword>
<dbReference type="EMBL" id="LXYT01000001">
    <property type="protein sequence ID" value="OLY44060.1"/>
    <property type="molecule type" value="Genomic_DNA"/>
</dbReference>
<organism evidence="2 3">
    <name type="scientific">Bartonella apis</name>
    <dbReference type="NCBI Taxonomy" id="1686310"/>
    <lineage>
        <taxon>Bacteria</taxon>
        <taxon>Pseudomonadati</taxon>
        <taxon>Pseudomonadota</taxon>
        <taxon>Alphaproteobacteria</taxon>
        <taxon>Hyphomicrobiales</taxon>
        <taxon>Bartonellaceae</taxon>
        <taxon>Bartonella</taxon>
    </lineage>
</organism>
<evidence type="ECO:0000256" key="1">
    <source>
        <dbReference type="SAM" id="Coils"/>
    </source>
</evidence>